<evidence type="ECO:0000313" key="2">
    <source>
        <dbReference type="Proteomes" id="UP000232488"/>
    </source>
</evidence>
<sequence length="124" mass="14636">MFLSLYNNKMTYEHVFNTAKDIRLDMENMTGRELSDKYNEFKEKYPKLYEYVTTSINDEYDEGLLEKMLVVKTNIDNGTMNKLSGEVVFGEILAKKYIYTHIDEPSLEEKKIALEKIIKRNNTT</sequence>
<reference evidence="1 2" key="1">
    <citation type="submission" date="2016-03" db="EMBL/GenBank/DDBJ databases">
        <title>Genome sequences of a Phycodnavirus, Heterosigma akashiwo virus strain 53.</title>
        <authorList>
            <person name="Ueki S."/>
            <person name="Ogura Y."/>
            <person name="Hayashi T."/>
        </authorList>
    </citation>
    <scope>NUCLEOTIDE SEQUENCE [LARGE SCALE GENOMIC DNA]</scope>
    <source>
        <strain evidence="1">HaV53</strain>
    </source>
</reference>
<dbReference type="KEGG" id="vg:37618439"/>
<dbReference type="EMBL" id="KX008963">
    <property type="protein sequence ID" value="AOM63389.1"/>
    <property type="molecule type" value="Genomic_DNA"/>
</dbReference>
<organismHost>
    <name type="scientific">Heterosigma akashiwo</name>
    <name type="common">Chromophytic alga</name>
    <name type="synonym">Heterosigma carterae</name>
    <dbReference type="NCBI Taxonomy" id="2829"/>
</organismHost>
<keyword evidence="2" id="KW-1185">Reference proteome</keyword>
<evidence type="ECO:0000313" key="1">
    <source>
        <dbReference type="EMBL" id="AOM63389.1"/>
    </source>
</evidence>
<protein>
    <submittedName>
        <fullName evidence="1">Uncharacterized protein</fullName>
    </submittedName>
</protein>
<gene>
    <name evidence="1" type="primary">HaV53_ORF58</name>
</gene>
<name>A0A1C9C522_HAV01</name>
<organism evidence="1 2">
    <name type="scientific">Heterosigma akashiwo virus 01</name>
    <name type="common">HaV01</name>
    <dbReference type="NCBI Taxonomy" id="97195"/>
    <lineage>
        <taxon>Viruses</taxon>
        <taxon>Varidnaviria</taxon>
        <taxon>Bamfordvirae</taxon>
        <taxon>Nucleocytoviricota</taxon>
        <taxon>Megaviricetes</taxon>
        <taxon>Algavirales</taxon>
        <taxon>Phycodnaviridae</taxon>
        <taxon>Raphidovirus</taxon>
        <taxon>Raphidovirus japonicum</taxon>
    </lineage>
</organism>
<dbReference type="GeneID" id="37618439"/>
<proteinExistence type="predicted"/>
<dbReference type="RefSeq" id="YP_009507455.1">
    <property type="nucleotide sequence ID" value="NC_038553.1"/>
</dbReference>
<dbReference type="Proteomes" id="UP000232488">
    <property type="component" value="Segment"/>
</dbReference>
<accession>A0A1C9C522</accession>